<protein>
    <submittedName>
        <fullName evidence="2">Uncharacterized protein</fullName>
    </submittedName>
</protein>
<keyword evidence="1" id="KW-1133">Transmembrane helix</keyword>
<comment type="caution">
    <text evidence="2">The sequence shown here is derived from an EMBL/GenBank/DDBJ whole genome shotgun (WGS) entry which is preliminary data.</text>
</comment>
<dbReference type="EMBL" id="CAKLPY010000003">
    <property type="protein sequence ID" value="CAH0997402.1"/>
    <property type="molecule type" value="Genomic_DNA"/>
</dbReference>
<keyword evidence="1" id="KW-0472">Membrane</keyword>
<feature type="transmembrane region" description="Helical" evidence="1">
    <location>
        <begin position="6"/>
        <end position="28"/>
    </location>
</feature>
<evidence type="ECO:0000313" key="2">
    <source>
        <dbReference type="EMBL" id="CAH0997402.1"/>
    </source>
</evidence>
<sequence length="118" mass="12780">MNYIIILIISAIAQYFLPWWVIAPISFLIGAWKSASALKAYAAAAGAIATLWLGYATFLNMSNDGIMVQKIGGLFSENLKFLKNMPITPTFLAIMTIIGSQVAGLSATAGYHFKALFK</sequence>
<keyword evidence="3" id="KW-1185">Reference proteome</keyword>
<evidence type="ECO:0000256" key="1">
    <source>
        <dbReference type="SAM" id="Phobius"/>
    </source>
</evidence>
<reference evidence="2" key="1">
    <citation type="submission" date="2021-12" db="EMBL/GenBank/DDBJ databases">
        <authorList>
            <person name="Rodrigo-Torres L."/>
            <person name="Arahal R. D."/>
            <person name="Lucena T."/>
        </authorList>
    </citation>
    <scope>NUCLEOTIDE SEQUENCE</scope>
    <source>
        <strain evidence="2">CECT 8858</strain>
    </source>
</reference>
<accession>A0ABM9ATQ4</accession>
<keyword evidence="1" id="KW-0812">Transmembrane</keyword>
<proteinExistence type="predicted"/>
<feature type="transmembrane region" description="Helical" evidence="1">
    <location>
        <begin position="40"/>
        <end position="58"/>
    </location>
</feature>
<evidence type="ECO:0000313" key="3">
    <source>
        <dbReference type="Proteomes" id="UP000837932"/>
    </source>
</evidence>
<organism evidence="2 3">
    <name type="scientific">Emticicia aquatica</name>
    <dbReference type="NCBI Taxonomy" id="1681835"/>
    <lineage>
        <taxon>Bacteria</taxon>
        <taxon>Pseudomonadati</taxon>
        <taxon>Bacteroidota</taxon>
        <taxon>Cytophagia</taxon>
        <taxon>Cytophagales</taxon>
        <taxon>Leadbetterellaceae</taxon>
        <taxon>Emticicia</taxon>
    </lineage>
</organism>
<gene>
    <name evidence="2" type="ORF">EMA8858_03534</name>
</gene>
<dbReference type="Proteomes" id="UP000837932">
    <property type="component" value="Unassembled WGS sequence"/>
</dbReference>
<feature type="transmembrane region" description="Helical" evidence="1">
    <location>
        <begin position="91"/>
        <end position="113"/>
    </location>
</feature>
<dbReference type="RefSeq" id="WP_238808098.1">
    <property type="nucleotide sequence ID" value="NZ_CAKLPY010000003.1"/>
</dbReference>
<name>A0ABM9ATQ4_9BACT</name>